<proteinExistence type="predicted"/>
<gene>
    <name evidence="1" type="ORF">M421DRAFT_193007</name>
</gene>
<evidence type="ECO:0000313" key="2">
    <source>
        <dbReference type="Proteomes" id="UP000800082"/>
    </source>
</evidence>
<keyword evidence="2" id="KW-1185">Reference proteome</keyword>
<sequence length="118" mass="13395">MHLLACVWGQRLLGSRRWRVTIIIHHQQRRRCSEAQSGECGVEWGVRRGVGSAAWSGECGAKKAWVETYIVLRMLFDGHCSTDIARRTLLDGHCLLTERQKSCEAQHNPIIQHHKPGA</sequence>
<name>A0A6A5RXZ8_9PLEO</name>
<evidence type="ECO:0000313" key="1">
    <source>
        <dbReference type="EMBL" id="KAF1933271.1"/>
    </source>
</evidence>
<dbReference type="RefSeq" id="XP_033453519.1">
    <property type="nucleotide sequence ID" value="XM_033588021.1"/>
</dbReference>
<dbReference type="EMBL" id="ML978957">
    <property type="protein sequence ID" value="KAF1933271.1"/>
    <property type="molecule type" value="Genomic_DNA"/>
</dbReference>
<reference evidence="1" key="1">
    <citation type="journal article" date="2020" name="Stud. Mycol.">
        <title>101 Dothideomycetes genomes: a test case for predicting lifestyles and emergence of pathogens.</title>
        <authorList>
            <person name="Haridas S."/>
            <person name="Albert R."/>
            <person name="Binder M."/>
            <person name="Bloem J."/>
            <person name="Labutti K."/>
            <person name="Salamov A."/>
            <person name="Andreopoulos B."/>
            <person name="Baker S."/>
            <person name="Barry K."/>
            <person name="Bills G."/>
            <person name="Bluhm B."/>
            <person name="Cannon C."/>
            <person name="Castanera R."/>
            <person name="Culley D."/>
            <person name="Daum C."/>
            <person name="Ezra D."/>
            <person name="Gonzalez J."/>
            <person name="Henrissat B."/>
            <person name="Kuo A."/>
            <person name="Liang C."/>
            <person name="Lipzen A."/>
            <person name="Lutzoni F."/>
            <person name="Magnuson J."/>
            <person name="Mondo S."/>
            <person name="Nolan M."/>
            <person name="Ohm R."/>
            <person name="Pangilinan J."/>
            <person name="Park H.-J."/>
            <person name="Ramirez L."/>
            <person name="Alfaro M."/>
            <person name="Sun H."/>
            <person name="Tritt A."/>
            <person name="Yoshinaga Y."/>
            <person name="Zwiers L.-H."/>
            <person name="Turgeon B."/>
            <person name="Goodwin S."/>
            <person name="Spatafora J."/>
            <person name="Crous P."/>
            <person name="Grigoriev I."/>
        </authorList>
    </citation>
    <scope>NUCLEOTIDE SEQUENCE</scope>
    <source>
        <strain evidence="1">CBS 183.55</strain>
    </source>
</reference>
<accession>A0A6A5RXZ8</accession>
<dbReference type="Proteomes" id="UP000800082">
    <property type="component" value="Unassembled WGS sequence"/>
</dbReference>
<dbReference type="AlphaFoldDB" id="A0A6A5RXZ8"/>
<organism evidence="1 2">
    <name type="scientific">Didymella exigua CBS 183.55</name>
    <dbReference type="NCBI Taxonomy" id="1150837"/>
    <lineage>
        <taxon>Eukaryota</taxon>
        <taxon>Fungi</taxon>
        <taxon>Dikarya</taxon>
        <taxon>Ascomycota</taxon>
        <taxon>Pezizomycotina</taxon>
        <taxon>Dothideomycetes</taxon>
        <taxon>Pleosporomycetidae</taxon>
        <taxon>Pleosporales</taxon>
        <taxon>Pleosporineae</taxon>
        <taxon>Didymellaceae</taxon>
        <taxon>Didymella</taxon>
    </lineage>
</organism>
<protein>
    <submittedName>
        <fullName evidence="1">Uncharacterized protein</fullName>
    </submittedName>
</protein>
<dbReference type="GeneID" id="54345668"/>